<accession>A0A9D1FWM5</accession>
<reference evidence="3" key="1">
    <citation type="submission" date="2020-10" db="EMBL/GenBank/DDBJ databases">
        <authorList>
            <person name="Gilroy R."/>
        </authorList>
    </citation>
    <scope>NUCLEOTIDE SEQUENCE</scope>
    <source>
        <strain evidence="3">CHK152-2994</strain>
    </source>
</reference>
<dbReference type="SUPFAM" id="SSF53300">
    <property type="entry name" value="vWA-like"/>
    <property type="match status" value="1"/>
</dbReference>
<keyword evidence="1" id="KW-0732">Signal</keyword>
<dbReference type="SMART" id="SM00327">
    <property type="entry name" value="VWA"/>
    <property type="match status" value="1"/>
</dbReference>
<name>A0A9D1FWM5_9BACT</name>
<sequence length="237" mass="26407">MKKFIVIILSFLSLPAFACRYGVYTPENYKVNSEEGERMLFILDFSNSMSESLDGRRKVDLMLDTMREILPKINKNVSVGLRVYGHRMGFTPFEACRASSLLVPIAPANSFNIQNSLSSTKPRGMTPITYSLKEAVKRDFLGFGGKKHIILLTDGGENCDESPCKWVMELVKIRKDVIIDVIAFNVTEADDLAQLECTSLVTGGKFYSANTAAELSKSLNNSINAQKQVEAKILPNY</sequence>
<evidence type="ECO:0000259" key="2">
    <source>
        <dbReference type="PROSITE" id="PS50234"/>
    </source>
</evidence>
<feature type="domain" description="VWFA" evidence="2">
    <location>
        <begin position="38"/>
        <end position="223"/>
    </location>
</feature>
<dbReference type="Gene3D" id="3.40.50.410">
    <property type="entry name" value="von Willebrand factor, type A domain"/>
    <property type="match status" value="1"/>
</dbReference>
<evidence type="ECO:0000313" key="4">
    <source>
        <dbReference type="Proteomes" id="UP000824139"/>
    </source>
</evidence>
<evidence type="ECO:0000313" key="3">
    <source>
        <dbReference type="EMBL" id="HIS83283.1"/>
    </source>
</evidence>
<proteinExistence type="predicted"/>
<dbReference type="PROSITE" id="PS50234">
    <property type="entry name" value="VWFA"/>
    <property type="match status" value="1"/>
</dbReference>
<feature type="chain" id="PRO_5038571374" evidence="1">
    <location>
        <begin position="19"/>
        <end position="237"/>
    </location>
</feature>
<feature type="signal peptide" evidence="1">
    <location>
        <begin position="1"/>
        <end position="18"/>
    </location>
</feature>
<protein>
    <submittedName>
        <fullName evidence="3">VWA domain-containing protein</fullName>
    </submittedName>
</protein>
<organism evidence="3 4">
    <name type="scientific">Candidatus Scatenecus faecavium</name>
    <dbReference type="NCBI Taxonomy" id="2840915"/>
    <lineage>
        <taxon>Bacteria</taxon>
        <taxon>Candidatus Scatenecus</taxon>
    </lineage>
</organism>
<dbReference type="Pfam" id="PF00092">
    <property type="entry name" value="VWA"/>
    <property type="match status" value="1"/>
</dbReference>
<comment type="caution">
    <text evidence="3">The sequence shown here is derived from an EMBL/GenBank/DDBJ whole genome shotgun (WGS) entry which is preliminary data.</text>
</comment>
<evidence type="ECO:0000256" key="1">
    <source>
        <dbReference type="SAM" id="SignalP"/>
    </source>
</evidence>
<dbReference type="AlphaFoldDB" id="A0A9D1FWM5"/>
<dbReference type="InterPro" id="IPR002035">
    <property type="entry name" value="VWF_A"/>
</dbReference>
<dbReference type="EMBL" id="DVJO01000150">
    <property type="protein sequence ID" value="HIS83283.1"/>
    <property type="molecule type" value="Genomic_DNA"/>
</dbReference>
<gene>
    <name evidence="3" type="ORF">IAD41_06745</name>
</gene>
<dbReference type="Proteomes" id="UP000824139">
    <property type="component" value="Unassembled WGS sequence"/>
</dbReference>
<dbReference type="InterPro" id="IPR036465">
    <property type="entry name" value="vWFA_dom_sf"/>
</dbReference>
<reference evidence="3" key="2">
    <citation type="journal article" date="2021" name="PeerJ">
        <title>Extensive microbial diversity within the chicken gut microbiome revealed by metagenomics and culture.</title>
        <authorList>
            <person name="Gilroy R."/>
            <person name="Ravi A."/>
            <person name="Getino M."/>
            <person name="Pursley I."/>
            <person name="Horton D.L."/>
            <person name="Alikhan N.F."/>
            <person name="Baker D."/>
            <person name="Gharbi K."/>
            <person name="Hall N."/>
            <person name="Watson M."/>
            <person name="Adriaenssens E.M."/>
            <person name="Foster-Nyarko E."/>
            <person name="Jarju S."/>
            <person name="Secka A."/>
            <person name="Antonio M."/>
            <person name="Oren A."/>
            <person name="Chaudhuri R.R."/>
            <person name="La Ragione R."/>
            <person name="Hildebrand F."/>
            <person name="Pallen M.J."/>
        </authorList>
    </citation>
    <scope>NUCLEOTIDE SEQUENCE</scope>
    <source>
        <strain evidence="3">CHK152-2994</strain>
    </source>
</reference>